<organism evidence="1">
    <name type="scientific">uncultured Dysgonomonas sp</name>
    <dbReference type="NCBI Taxonomy" id="206096"/>
    <lineage>
        <taxon>Bacteria</taxon>
        <taxon>Pseudomonadati</taxon>
        <taxon>Bacteroidota</taxon>
        <taxon>Bacteroidia</taxon>
        <taxon>Bacteroidales</taxon>
        <taxon>Dysgonomonadaceae</taxon>
        <taxon>Dysgonomonas</taxon>
        <taxon>environmental samples</taxon>
    </lineage>
</organism>
<protein>
    <submittedName>
        <fullName evidence="1">Uncharacterized protein</fullName>
    </submittedName>
</protein>
<dbReference type="AlphaFoldDB" id="A0A212JWZ8"/>
<accession>A0A212JWZ8</accession>
<dbReference type="EMBL" id="FLUL01000001">
    <property type="protein sequence ID" value="SBW03888.1"/>
    <property type="molecule type" value="Genomic_DNA"/>
</dbReference>
<proteinExistence type="predicted"/>
<sequence length="104" mass="11859">MGKVDESMIEPEKLFEAGKHANNEKPRFIVSKATANFIDCLYEMDKLYSLTYDALEEMYGEDTADELIKGDFWGKYNAVQSVINTFIIDSISYNIGKTRNATEI</sequence>
<evidence type="ECO:0000313" key="1">
    <source>
        <dbReference type="EMBL" id="SBW03888.1"/>
    </source>
</evidence>
<reference evidence="1" key="1">
    <citation type="submission" date="2016-04" db="EMBL/GenBank/DDBJ databases">
        <authorList>
            <person name="Evans L.H."/>
            <person name="Alamgir A."/>
            <person name="Owens N."/>
            <person name="Weber N.D."/>
            <person name="Virtaneva K."/>
            <person name="Barbian K."/>
            <person name="Babar A."/>
            <person name="Rosenke K."/>
        </authorList>
    </citation>
    <scope>NUCLEOTIDE SEQUENCE</scope>
    <source>
        <strain evidence="1">86-2</strain>
    </source>
</reference>
<gene>
    <name evidence="1" type="ORF">KL86DYS2_12516</name>
</gene>
<dbReference type="RefSeq" id="WP_296950246.1">
    <property type="nucleotide sequence ID" value="NZ_LT599021.1"/>
</dbReference>
<name>A0A212JWZ8_9BACT</name>